<keyword evidence="1" id="KW-0001">2Fe-2S</keyword>
<accession>A0A6I1MQ96</accession>
<comment type="caution">
    <text evidence="8">The sequence shown here is derived from an EMBL/GenBank/DDBJ whole genome shotgun (WGS) entry which is preliminary data.</text>
</comment>
<evidence type="ECO:0000259" key="7">
    <source>
        <dbReference type="PROSITE" id="PS51296"/>
    </source>
</evidence>
<dbReference type="RefSeq" id="WP_152891304.1">
    <property type="nucleotide sequence ID" value="NZ_WHJC01000272.1"/>
</dbReference>
<feature type="transmembrane region" description="Helical" evidence="6">
    <location>
        <begin position="179"/>
        <end position="199"/>
    </location>
</feature>
<keyword evidence="6" id="KW-0472">Membrane</keyword>
<feature type="transmembrane region" description="Helical" evidence="6">
    <location>
        <begin position="12"/>
        <end position="33"/>
    </location>
</feature>
<dbReference type="GO" id="GO:0005737">
    <property type="term" value="C:cytoplasm"/>
    <property type="evidence" value="ECO:0007669"/>
    <property type="project" value="TreeGrafter"/>
</dbReference>
<dbReference type="PANTHER" id="PTHR13847:SF274">
    <property type="entry name" value="RIESKE 2FE-2S IRON-SULFUR PROTEIN YHFW-RELATED"/>
    <property type="match status" value="1"/>
</dbReference>
<keyword evidence="3" id="KW-0408">Iron</keyword>
<dbReference type="PROSITE" id="PS51296">
    <property type="entry name" value="RIESKE"/>
    <property type="match status" value="1"/>
</dbReference>
<dbReference type="Gene3D" id="3.50.50.60">
    <property type="entry name" value="FAD/NAD(P)-binding domain"/>
    <property type="match status" value="1"/>
</dbReference>
<reference evidence="8 9" key="1">
    <citation type="submission" date="2019-10" db="EMBL/GenBank/DDBJ databases">
        <title>The Genome Sequence of Clostridium tarantellae Isolated from Fish Brain.</title>
        <authorList>
            <person name="Bano L."/>
            <person name="Kiel M."/>
            <person name="Sales G."/>
            <person name="Doxey A.C."/>
            <person name="Mansfield M.J."/>
            <person name="Schiavone M."/>
            <person name="Rossetto O."/>
            <person name="Pirazzini M."/>
            <person name="Dobrindt U."/>
            <person name="Montecucco C."/>
        </authorList>
    </citation>
    <scope>NUCLEOTIDE SEQUENCE [LARGE SCALE GENOMIC DNA]</scope>
    <source>
        <strain evidence="8 9">DSM 3997</strain>
    </source>
</reference>
<evidence type="ECO:0000256" key="1">
    <source>
        <dbReference type="ARBA" id="ARBA00022714"/>
    </source>
</evidence>
<keyword evidence="6" id="KW-1133">Transmembrane helix</keyword>
<dbReference type="GO" id="GO:0046872">
    <property type="term" value="F:metal ion binding"/>
    <property type="evidence" value="ECO:0007669"/>
    <property type="project" value="UniProtKB-KW"/>
</dbReference>
<evidence type="ECO:0000256" key="4">
    <source>
        <dbReference type="ARBA" id="ARBA00023014"/>
    </source>
</evidence>
<dbReference type="GO" id="GO:0016705">
    <property type="term" value="F:oxidoreductase activity, acting on paired donors, with incorporation or reduction of molecular oxygen"/>
    <property type="evidence" value="ECO:0007669"/>
    <property type="project" value="UniProtKB-ARBA"/>
</dbReference>
<feature type="transmembrane region" description="Helical" evidence="6">
    <location>
        <begin position="62"/>
        <end position="82"/>
    </location>
</feature>
<keyword evidence="6" id="KW-0812">Transmembrane</keyword>
<dbReference type="GO" id="GO:0051537">
    <property type="term" value="F:2 iron, 2 sulfur cluster binding"/>
    <property type="evidence" value="ECO:0007669"/>
    <property type="project" value="UniProtKB-KW"/>
</dbReference>
<dbReference type="PRINTS" id="PR00162">
    <property type="entry name" value="RIESKE"/>
</dbReference>
<feature type="transmembrane region" description="Helical" evidence="6">
    <location>
        <begin position="245"/>
        <end position="267"/>
    </location>
</feature>
<dbReference type="Proteomes" id="UP000430345">
    <property type="component" value="Unassembled WGS sequence"/>
</dbReference>
<keyword evidence="9" id="KW-1185">Reference proteome</keyword>
<proteinExistence type="predicted"/>
<dbReference type="InterPro" id="IPR036188">
    <property type="entry name" value="FAD/NAD-bd_sf"/>
</dbReference>
<organism evidence="8 9">
    <name type="scientific">Clostridium tarantellae</name>
    <dbReference type="NCBI Taxonomy" id="39493"/>
    <lineage>
        <taxon>Bacteria</taxon>
        <taxon>Bacillati</taxon>
        <taxon>Bacillota</taxon>
        <taxon>Clostridia</taxon>
        <taxon>Eubacteriales</taxon>
        <taxon>Clostridiaceae</taxon>
        <taxon>Clostridium</taxon>
    </lineage>
</organism>
<keyword evidence="2" id="KW-0479">Metal-binding</keyword>
<dbReference type="OrthoDB" id="9767869at2"/>
<dbReference type="GO" id="GO:0004497">
    <property type="term" value="F:monooxygenase activity"/>
    <property type="evidence" value="ECO:0007669"/>
    <property type="project" value="UniProtKB-ARBA"/>
</dbReference>
<dbReference type="EMBL" id="WHJC01000272">
    <property type="protein sequence ID" value="MPQ44658.1"/>
    <property type="molecule type" value="Genomic_DNA"/>
</dbReference>
<dbReference type="InterPro" id="IPR005805">
    <property type="entry name" value="Rieske_Fe-S_prot_C"/>
</dbReference>
<evidence type="ECO:0000313" key="8">
    <source>
        <dbReference type="EMBL" id="MPQ44658.1"/>
    </source>
</evidence>
<dbReference type="Gene3D" id="3.30.9.10">
    <property type="entry name" value="D-Amino Acid Oxidase, subunit A, domain 2"/>
    <property type="match status" value="1"/>
</dbReference>
<dbReference type="Pfam" id="PF01266">
    <property type="entry name" value="DAO"/>
    <property type="match status" value="1"/>
</dbReference>
<sequence length="812" mass="92854">MKRINKGLLYEQYYSLKLVTILLALITAVYSFIVSKQKIRQISFETEYYQTLYNFLINRVNIGDLMCISLVVAILLVCSYGINKGKSMLFLGAAPTSRKQIIYSRTLSVFISTCLILFVDLYVNIFVSLKYRYYLEYFNSSFLSTSFLRTLILLSAAICLIAIFTLAQIVVNNGILSGAFGFYMLLYPFIMIIGISSIIGEGTGTYIHAFEEFIGNVRYTEWGVEFKGALGFLEKIIGVYNIKNTILWCVIAIVVALLFFKFIDVNLFKRVSLENRVKVFVNNIWEKIIIILTTILITIWGSFFLSIIITEFSYNYSYDTNGKKIFLIMPIILIYPCYFILKKIVYLLNKKGIEVTLVDADKIGEGCSGRNTGKITVQHNIIYSKLKEKQGEDIAKFYYEENNKALLLIENIIKENKIKCDFKKVNSYLFTENDEVVDLLRTEKEVCEDLGIKCDYIEELNLPLKIKAALCFKNQAQFNPKKFIDSLGKIISDNGVKIYENTPLIDMDKGKVCKIKTKEGFIIEAKSVIIASHSPWYDDMGLYFAKQKAERSYVVAGEYNGDFHEGIYINVEEPRKSFALYEHNKEKLLISCGENHKVGQGRDYSRHFEELEKMTTKHFGEINFKYRWSAQDYVTPDNIPYIGYLSIDSNNIYIATGFSKWGITNGVVAANIITNMITNNFSGKEEILSPFRKGIINFSFFKENINIILEYIKGKIKLGDKEFPKEAGEGKIVVIDGSKYGAYIDFNNKIYLVDVTCTHLGCELLFNNDEKTWDCPCHGSRFNYDGTVLEGPATNPLRSYGEGANDINPHII</sequence>
<dbReference type="GO" id="GO:0016020">
    <property type="term" value="C:membrane"/>
    <property type="evidence" value="ECO:0007669"/>
    <property type="project" value="InterPro"/>
</dbReference>
<dbReference type="InterPro" id="IPR006076">
    <property type="entry name" value="FAD-dep_OxRdtase"/>
</dbReference>
<evidence type="ECO:0000256" key="3">
    <source>
        <dbReference type="ARBA" id="ARBA00023004"/>
    </source>
</evidence>
<keyword evidence="4" id="KW-0411">Iron-sulfur</keyword>
<gene>
    <name evidence="8" type="ORF">GBZ86_13025</name>
</gene>
<evidence type="ECO:0000256" key="2">
    <source>
        <dbReference type="ARBA" id="ARBA00022723"/>
    </source>
</evidence>
<dbReference type="InterPro" id="IPR017941">
    <property type="entry name" value="Rieske_2Fe-2S"/>
</dbReference>
<evidence type="ECO:0000313" key="9">
    <source>
        <dbReference type="Proteomes" id="UP000430345"/>
    </source>
</evidence>
<feature type="transmembrane region" description="Helical" evidence="6">
    <location>
        <begin position="288"/>
        <end position="309"/>
    </location>
</feature>
<evidence type="ECO:0000256" key="6">
    <source>
        <dbReference type="SAM" id="Phobius"/>
    </source>
</evidence>
<dbReference type="SUPFAM" id="SSF51905">
    <property type="entry name" value="FAD/NAD(P)-binding domain"/>
    <property type="match status" value="1"/>
</dbReference>
<dbReference type="SUPFAM" id="SSF50022">
    <property type="entry name" value="ISP domain"/>
    <property type="match status" value="1"/>
</dbReference>
<protein>
    <submittedName>
        <fullName evidence="8">FAD-dependent oxidoreductase</fullName>
    </submittedName>
</protein>
<keyword evidence="5" id="KW-1015">Disulfide bond</keyword>
<name>A0A6I1MQ96_9CLOT</name>
<dbReference type="Pfam" id="PF00355">
    <property type="entry name" value="Rieske"/>
    <property type="match status" value="1"/>
</dbReference>
<dbReference type="Gene3D" id="2.102.10.10">
    <property type="entry name" value="Rieske [2Fe-2S] iron-sulphur domain"/>
    <property type="match status" value="1"/>
</dbReference>
<feature type="transmembrane region" description="Helical" evidence="6">
    <location>
        <begin position="102"/>
        <end position="127"/>
    </location>
</feature>
<feature type="transmembrane region" description="Helical" evidence="6">
    <location>
        <begin position="325"/>
        <end position="341"/>
    </location>
</feature>
<evidence type="ECO:0000256" key="5">
    <source>
        <dbReference type="ARBA" id="ARBA00023157"/>
    </source>
</evidence>
<feature type="transmembrane region" description="Helical" evidence="6">
    <location>
        <begin position="147"/>
        <end position="167"/>
    </location>
</feature>
<feature type="domain" description="Rieske" evidence="7">
    <location>
        <begin position="715"/>
        <end position="800"/>
    </location>
</feature>
<dbReference type="InterPro" id="IPR036922">
    <property type="entry name" value="Rieske_2Fe-2S_sf"/>
</dbReference>
<dbReference type="PANTHER" id="PTHR13847">
    <property type="entry name" value="SARCOSINE DEHYDROGENASE-RELATED"/>
    <property type="match status" value="1"/>
</dbReference>
<dbReference type="AlphaFoldDB" id="A0A6I1MQ96"/>